<reference evidence="3 4" key="1">
    <citation type="submission" date="2019-02" db="EMBL/GenBank/DDBJ databases">
        <title>Dyella amyloliquefaciens sp. nov., isolated from forest soil.</title>
        <authorList>
            <person name="Gao Z.-H."/>
            <person name="Qiu L.-H."/>
        </authorList>
    </citation>
    <scope>NUCLEOTIDE SEQUENCE [LARGE SCALE GENOMIC DNA]</scope>
    <source>
        <strain evidence="3 4">KACC 12747</strain>
    </source>
</reference>
<dbReference type="Gene3D" id="3.30.370.10">
    <property type="entry name" value="Barstar-like"/>
    <property type="match status" value="1"/>
</dbReference>
<name>A0A4R0Z1K2_9GAMM</name>
<organism evidence="3 4">
    <name type="scientific">Dyella soli</name>
    <dbReference type="NCBI Taxonomy" id="522319"/>
    <lineage>
        <taxon>Bacteria</taxon>
        <taxon>Pseudomonadati</taxon>
        <taxon>Pseudomonadota</taxon>
        <taxon>Gammaproteobacteria</taxon>
        <taxon>Lysobacterales</taxon>
        <taxon>Rhodanobacteraceae</taxon>
        <taxon>Dyella</taxon>
    </lineage>
</organism>
<proteinExistence type="inferred from homology"/>
<evidence type="ECO:0000256" key="1">
    <source>
        <dbReference type="ARBA" id="ARBA00006845"/>
    </source>
</evidence>
<evidence type="ECO:0000313" key="3">
    <source>
        <dbReference type="EMBL" id="TCI13484.1"/>
    </source>
</evidence>
<dbReference type="Proteomes" id="UP000291822">
    <property type="component" value="Unassembled WGS sequence"/>
</dbReference>
<dbReference type="CDD" id="cd05141">
    <property type="entry name" value="Barstar_evA4336-like"/>
    <property type="match status" value="1"/>
</dbReference>
<keyword evidence="4" id="KW-1185">Reference proteome</keyword>
<accession>A0A4R0Z1K2</accession>
<sequence length="149" mass="16562">MNDHDENHDGELDLTNPARGGVFFVVEEDLDGLSGSARDHGQFSARISLEGCEGKATLLERLQAGLSLPATFGHNWDALTDAMRDLSWIKAPGYVILFDHAQDLREGNQDDFDTLLDILDEAAEEWLDQGIPFFAFFALPESAFDDPDY</sequence>
<gene>
    <name evidence="3" type="ORF">EZM97_09520</name>
</gene>
<dbReference type="RefSeq" id="WP_131149733.1">
    <property type="nucleotide sequence ID" value="NZ_SJTG01000001.1"/>
</dbReference>
<dbReference type="InterPro" id="IPR000468">
    <property type="entry name" value="Barstar"/>
</dbReference>
<evidence type="ECO:0000259" key="2">
    <source>
        <dbReference type="Pfam" id="PF01337"/>
    </source>
</evidence>
<dbReference type="EMBL" id="SJTG01000001">
    <property type="protein sequence ID" value="TCI13484.1"/>
    <property type="molecule type" value="Genomic_DNA"/>
</dbReference>
<evidence type="ECO:0000313" key="4">
    <source>
        <dbReference type="Proteomes" id="UP000291822"/>
    </source>
</evidence>
<feature type="domain" description="Barstar (barnase inhibitor)" evidence="2">
    <location>
        <begin position="45"/>
        <end position="137"/>
    </location>
</feature>
<protein>
    <submittedName>
        <fullName evidence="3">Barnase inhibitor</fullName>
    </submittedName>
</protein>
<dbReference type="SUPFAM" id="SSF52038">
    <property type="entry name" value="Barstar-related"/>
    <property type="match status" value="1"/>
</dbReference>
<dbReference type="AlphaFoldDB" id="A0A4R0Z1K2"/>
<comment type="similarity">
    <text evidence="1">Belongs to the barstar family.</text>
</comment>
<comment type="caution">
    <text evidence="3">The sequence shown here is derived from an EMBL/GenBank/DDBJ whole genome shotgun (WGS) entry which is preliminary data.</text>
</comment>
<dbReference type="InterPro" id="IPR035905">
    <property type="entry name" value="Barstar-like_sf"/>
</dbReference>
<dbReference type="Pfam" id="PF01337">
    <property type="entry name" value="Barstar"/>
    <property type="match status" value="1"/>
</dbReference>